<dbReference type="Proteomes" id="UP000288805">
    <property type="component" value="Unassembled WGS sequence"/>
</dbReference>
<protein>
    <submittedName>
        <fullName evidence="1">Uncharacterized protein</fullName>
    </submittedName>
</protein>
<dbReference type="EMBL" id="QGNW01000274">
    <property type="protein sequence ID" value="RVW79795.1"/>
    <property type="molecule type" value="Genomic_DNA"/>
</dbReference>
<evidence type="ECO:0000313" key="2">
    <source>
        <dbReference type="Proteomes" id="UP000288805"/>
    </source>
</evidence>
<name>A0A438H5N2_VITVI</name>
<evidence type="ECO:0000313" key="1">
    <source>
        <dbReference type="EMBL" id="RVW79795.1"/>
    </source>
</evidence>
<reference evidence="1 2" key="1">
    <citation type="journal article" date="2018" name="PLoS Genet.">
        <title>Population sequencing reveals clonal diversity and ancestral inbreeding in the grapevine cultivar Chardonnay.</title>
        <authorList>
            <person name="Roach M.J."/>
            <person name="Johnson D.L."/>
            <person name="Bohlmann J."/>
            <person name="van Vuuren H.J."/>
            <person name="Jones S.J."/>
            <person name="Pretorius I.S."/>
            <person name="Schmidt S.A."/>
            <person name="Borneman A.R."/>
        </authorList>
    </citation>
    <scope>NUCLEOTIDE SEQUENCE [LARGE SCALE GENOMIC DNA]</scope>
    <source>
        <strain evidence="2">cv. Chardonnay</strain>
        <tissue evidence="1">Leaf</tissue>
    </source>
</reference>
<organism evidence="1 2">
    <name type="scientific">Vitis vinifera</name>
    <name type="common">Grape</name>
    <dbReference type="NCBI Taxonomy" id="29760"/>
    <lineage>
        <taxon>Eukaryota</taxon>
        <taxon>Viridiplantae</taxon>
        <taxon>Streptophyta</taxon>
        <taxon>Embryophyta</taxon>
        <taxon>Tracheophyta</taxon>
        <taxon>Spermatophyta</taxon>
        <taxon>Magnoliopsida</taxon>
        <taxon>eudicotyledons</taxon>
        <taxon>Gunneridae</taxon>
        <taxon>Pentapetalae</taxon>
        <taxon>rosids</taxon>
        <taxon>Vitales</taxon>
        <taxon>Vitaceae</taxon>
        <taxon>Viteae</taxon>
        <taxon>Vitis</taxon>
    </lineage>
</organism>
<gene>
    <name evidence="1" type="ORF">CK203_047616</name>
</gene>
<dbReference type="AlphaFoldDB" id="A0A438H5N2"/>
<sequence length="75" mass="8458">MMQQSSQILHLPRNGELGSLFSCFLKKGKDAKALKEELLDAIAHLIEVLMPLLRISKRLIRAKSNALALMSKERN</sequence>
<accession>A0A438H5N2</accession>
<comment type="caution">
    <text evidence="1">The sequence shown here is derived from an EMBL/GenBank/DDBJ whole genome shotgun (WGS) entry which is preliminary data.</text>
</comment>
<proteinExistence type="predicted"/>